<dbReference type="GO" id="GO:0003677">
    <property type="term" value="F:DNA binding"/>
    <property type="evidence" value="ECO:0007669"/>
    <property type="project" value="InterPro"/>
</dbReference>
<sequence length="847" mass="99863">MNSHLATYSYALYADYAQVQRDMPFLCSLLKKGIKVLIFTNKEINPLLLVNIDVAAINKAKLLQCMVVDHSIETSLEVIDGLDISLMKKIANQYPRFNIEQFIIEHAPYKENIMVKAGAGTGKTTVMIDRILYLLIKEEVKPSEIVMITFTRDAAQNMHTKLRNLLFNRFKATSSVVFLSLIEKLNEIRIQTIDSFAKDLLKELGSLRGFGLNVQLRSFTMEKKKWIEEELDNYFEEELKKQDAVIQNYFSPLKVYELVDIINHFWEKFEQKGFSTAKIIECTDSFGAALEENKRMNDLLKTIIPVVEKRFSQEKRLLNAVTISDFTRQIDQVRKEHGTRVFQNISKPIHFLFIDEFQDSDDIQIRLIASIQEAFESTLFVVGDIKQSIYRFRGANHTAFSILKKQLQERNIDMNDQDYYLVKNYRTTSNLLEKMDKYFSSWGEKQFLQYAVDTSDNNKDRLQGMKSVDDERPLVIDAKREENKEDMKTHIMPYIQERYRQINEINEEKTNKENVTEEKEKLAVLTRTIDEARLIHTWCKEMNVPSKLEVGGNFFTSKAVRDFYSLTLFLLYPKNKKYLANVLNGPYGQSDTYLLHELLASNGNDFGINRLIRESSNIDFQDYINQLKYHPVLAVLRSIIQEVNPYHWVYSRKLDERKENQTSEFDEEQLKQEAAIYTKQYELNIGKLFEMMHQRFSEEFVSLHQITNWLYVQIAINREEDEIQVQDSEKGLDHVHILTVHRAKGLEYHTVIIPFTERQFTTSFSKIIFDEQKEKIGWFIRKPGFVPKQNEYYKALNQEEDDEAIKEETRLLYVAMTRAKNQLVIIRNRKNEMYDWWTWSRLLSQVR</sequence>
<evidence type="ECO:0000259" key="10">
    <source>
        <dbReference type="PROSITE" id="PS51198"/>
    </source>
</evidence>
<dbReference type="PANTHER" id="PTHR11070:SF2">
    <property type="entry name" value="ATP-DEPENDENT DNA HELICASE SRS2"/>
    <property type="match status" value="1"/>
</dbReference>
<keyword evidence="4 9" id="KW-0067">ATP-binding</keyword>
<evidence type="ECO:0000256" key="6">
    <source>
        <dbReference type="ARBA" id="ARBA00034617"/>
    </source>
</evidence>
<gene>
    <name evidence="12" type="ORF">COL66_28060</name>
</gene>
<feature type="domain" description="UvrD-like helicase C-terminal" evidence="11">
    <location>
        <begin position="445"/>
        <end position="745"/>
    </location>
</feature>
<evidence type="ECO:0000256" key="7">
    <source>
        <dbReference type="ARBA" id="ARBA00034808"/>
    </source>
</evidence>
<dbReference type="GO" id="GO:0005524">
    <property type="term" value="F:ATP binding"/>
    <property type="evidence" value="ECO:0007669"/>
    <property type="project" value="UniProtKB-UniRule"/>
</dbReference>
<evidence type="ECO:0000256" key="9">
    <source>
        <dbReference type="PROSITE-ProRule" id="PRU00560"/>
    </source>
</evidence>
<comment type="catalytic activity">
    <reaction evidence="8">
        <text>ATP + H2O = ADP + phosphate + H(+)</text>
        <dbReference type="Rhea" id="RHEA:13065"/>
        <dbReference type="ChEBI" id="CHEBI:15377"/>
        <dbReference type="ChEBI" id="CHEBI:15378"/>
        <dbReference type="ChEBI" id="CHEBI:30616"/>
        <dbReference type="ChEBI" id="CHEBI:43474"/>
        <dbReference type="ChEBI" id="CHEBI:456216"/>
        <dbReference type="EC" id="5.6.2.4"/>
    </reaction>
</comment>
<evidence type="ECO:0000256" key="4">
    <source>
        <dbReference type="ARBA" id="ARBA00022840"/>
    </source>
</evidence>
<dbReference type="InterPro" id="IPR000212">
    <property type="entry name" value="DNA_helicase_UvrD/REP"/>
</dbReference>
<dbReference type="GO" id="GO:0043138">
    <property type="term" value="F:3'-5' DNA helicase activity"/>
    <property type="evidence" value="ECO:0007669"/>
    <property type="project" value="UniProtKB-EC"/>
</dbReference>
<evidence type="ECO:0000256" key="3">
    <source>
        <dbReference type="ARBA" id="ARBA00022806"/>
    </source>
</evidence>
<dbReference type="EC" id="5.6.2.4" evidence="7"/>
<proteinExistence type="predicted"/>
<evidence type="ECO:0000256" key="2">
    <source>
        <dbReference type="ARBA" id="ARBA00022801"/>
    </source>
</evidence>
<protein>
    <recommendedName>
        <fullName evidence="7">DNA 3'-5' helicase</fullName>
        <ecNumber evidence="7">5.6.2.4</ecNumber>
    </recommendedName>
</protein>
<evidence type="ECO:0000256" key="8">
    <source>
        <dbReference type="ARBA" id="ARBA00048988"/>
    </source>
</evidence>
<dbReference type="Pfam" id="PF00580">
    <property type="entry name" value="UvrD-helicase"/>
    <property type="match status" value="1"/>
</dbReference>
<keyword evidence="1 9" id="KW-0547">Nucleotide-binding</keyword>
<organism evidence="12 13">
    <name type="scientific">Bacillus wiedmannii</name>
    <dbReference type="NCBI Taxonomy" id="1890302"/>
    <lineage>
        <taxon>Bacteria</taxon>
        <taxon>Bacillati</taxon>
        <taxon>Bacillota</taxon>
        <taxon>Bacilli</taxon>
        <taxon>Bacillales</taxon>
        <taxon>Bacillaceae</taxon>
        <taxon>Bacillus</taxon>
        <taxon>Bacillus cereus group</taxon>
    </lineage>
</organism>
<keyword evidence="2 9" id="KW-0378">Hydrolase</keyword>
<dbReference type="PROSITE" id="PS51217">
    <property type="entry name" value="UVRD_HELICASE_CTER"/>
    <property type="match status" value="1"/>
</dbReference>
<evidence type="ECO:0000313" key="12">
    <source>
        <dbReference type="EMBL" id="PFZ20617.1"/>
    </source>
</evidence>
<dbReference type="GO" id="GO:0016887">
    <property type="term" value="F:ATP hydrolysis activity"/>
    <property type="evidence" value="ECO:0007669"/>
    <property type="project" value="RHEA"/>
</dbReference>
<dbReference type="Gene3D" id="3.40.50.300">
    <property type="entry name" value="P-loop containing nucleotide triphosphate hydrolases"/>
    <property type="match status" value="3"/>
</dbReference>
<accession>A0A2B5I875</accession>
<feature type="domain" description="UvrD-like helicase ATP-binding" evidence="10">
    <location>
        <begin position="96"/>
        <end position="428"/>
    </location>
</feature>
<dbReference type="EMBL" id="NVGE01000067">
    <property type="protein sequence ID" value="PFZ20617.1"/>
    <property type="molecule type" value="Genomic_DNA"/>
</dbReference>
<evidence type="ECO:0000256" key="1">
    <source>
        <dbReference type="ARBA" id="ARBA00022741"/>
    </source>
</evidence>
<reference evidence="12 13" key="1">
    <citation type="submission" date="2017-09" db="EMBL/GenBank/DDBJ databases">
        <title>Large-scale bioinformatics analysis of Bacillus genomes uncovers conserved roles of natural products in bacterial physiology.</title>
        <authorList>
            <consortium name="Agbiome Team Llc"/>
            <person name="Bleich R.M."/>
            <person name="Grubbs K.J."/>
            <person name="Santa Maria K.C."/>
            <person name="Allen S.E."/>
            <person name="Farag S."/>
            <person name="Shank E.A."/>
            <person name="Bowers A."/>
        </authorList>
    </citation>
    <scope>NUCLEOTIDE SEQUENCE [LARGE SCALE GENOMIC DNA]</scope>
    <source>
        <strain evidence="12 13">AFS080080</strain>
    </source>
</reference>
<name>A0A2B5I875_9BACI</name>
<keyword evidence="5" id="KW-0413">Isomerase</keyword>
<dbReference type="Gene3D" id="1.10.486.10">
    <property type="entry name" value="PCRA, domain 4"/>
    <property type="match status" value="1"/>
</dbReference>
<evidence type="ECO:0000259" key="11">
    <source>
        <dbReference type="PROSITE" id="PS51217"/>
    </source>
</evidence>
<dbReference type="SUPFAM" id="SSF52540">
    <property type="entry name" value="P-loop containing nucleoside triphosphate hydrolases"/>
    <property type="match status" value="1"/>
</dbReference>
<dbReference type="GO" id="GO:0000725">
    <property type="term" value="P:recombinational repair"/>
    <property type="evidence" value="ECO:0007669"/>
    <property type="project" value="TreeGrafter"/>
</dbReference>
<dbReference type="InterPro" id="IPR027417">
    <property type="entry name" value="P-loop_NTPase"/>
</dbReference>
<keyword evidence="3 9" id="KW-0347">Helicase</keyword>
<evidence type="ECO:0000313" key="13">
    <source>
        <dbReference type="Proteomes" id="UP000223311"/>
    </source>
</evidence>
<feature type="binding site" evidence="9">
    <location>
        <begin position="117"/>
        <end position="124"/>
    </location>
    <ligand>
        <name>ATP</name>
        <dbReference type="ChEBI" id="CHEBI:30616"/>
    </ligand>
</feature>
<evidence type="ECO:0000256" key="5">
    <source>
        <dbReference type="ARBA" id="ARBA00023235"/>
    </source>
</evidence>
<dbReference type="Pfam" id="PF13361">
    <property type="entry name" value="UvrD_C"/>
    <property type="match status" value="1"/>
</dbReference>
<comment type="caution">
    <text evidence="12">The sequence shown here is derived from an EMBL/GenBank/DDBJ whole genome shotgun (WGS) entry which is preliminary data.</text>
</comment>
<dbReference type="PROSITE" id="PS51198">
    <property type="entry name" value="UVRD_HELICASE_ATP_BIND"/>
    <property type="match status" value="1"/>
</dbReference>
<dbReference type="PANTHER" id="PTHR11070">
    <property type="entry name" value="UVRD / RECB / PCRA DNA HELICASE FAMILY MEMBER"/>
    <property type="match status" value="1"/>
</dbReference>
<dbReference type="InterPro" id="IPR014017">
    <property type="entry name" value="DNA_helicase_UvrD-like_C"/>
</dbReference>
<dbReference type="InterPro" id="IPR014016">
    <property type="entry name" value="UvrD-like_ATP-bd"/>
</dbReference>
<comment type="catalytic activity">
    <reaction evidence="6">
        <text>Couples ATP hydrolysis with the unwinding of duplex DNA by translocating in the 3'-5' direction.</text>
        <dbReference type="EC" id="5.6.2.4"/>
    </reaction>
</comment>
<dbReference type="RefSeq" id="WP_098069379.1">
    <property type="nucleotide sequence ID" value="NZ_NUDN01000067.1"/>
</dbReference>
<dbReference type="AlphaFoldDB" id="A0A2B5I875"/>
<dbReference type="Proteomes" id="UP000223311">
    <property type="component" value="Unassembled WGS sequence"/>
</dbReference>